<evidence type="ECO:0000256" key="5">
    <source>
        <dbReference type="PIRSR" id="PIRSR602403-1"/>
    </source>
</evidence>
<sequence>MSLSLPPLEPNRHWLLGCAIPANKNPIEFFNNCAAKHGPVFRVNLAGQEYVIVAANHNNSQLGSAARSLAAEFFDHNNQSLSLRHAGLRVMRFDTYLPQVRSVHLHSDLPTLVRNAFPQKGMPKHQADILSAAKTAITAQIGDSAVINDVASFALNIVAAMSATAFLDNGVASDPRVLEFFKTFFIYTETVQSLTTIFPPWLVNIIVWFMFSLHASIRKFNSIILPKIKRKRQQDSSNDSREVKNTLFQSLIESEPDNEKAITQIILLIVATMRNTSIALINILYDIASHENLANDLRDEFITAIESEFLEFKSMPLLDSFIRESLYQAAKPISSVRCTVSDTILGGFLIPKDSLILLFTPNVHGNAHWTEQMIGNAARKKQEFNAARWVSTNKLASTSSNDYLLFGGGKFGCPGRHLGILELKCQPYLTYDLALGSHVTASSTFTASPCTVFSCGANQVISNVPNSEIDASQWVSNPAPCDPDWTSSLTGDIVPVGRLNASLTLDWSAIYGTQLMSEVRFRYGNMASNPSAVILVIFSQTAMNTDPIVIPSVNGRDFYTFTFEVPVTASGIQLTCYSGGMDRTGTPPDPIVHRNGTEIAPGVLAAMIVTPILGVLACVGVGMFWLITKKRRENLLSRNSLFHDINLRRWQQRGEERAVQLVDGEEEELEGGETEGGNIRVREAADEFAKTVSAQPPPYLATHSSTPFE</sequence>
<dbReference type="PANTHER" id="PTHR46206">
    <property type="entry name" value="CYTOCHROME P450"/>
    <property type="match status" value="1"/>
</dbReference>
<dbReference type="Pfam" id="PF00067">
    <property type="entry name" value="p450"/>
    <property type="match status" value="1"/>
</dbReference>
<keyword evidence="4 5" id="KW-0408">Iron</keyword>
<dbReference type="InterPro" id="IPR036396">
    <property type="entry name" value="Cyt_P450_sf"/>
</dbReference>
<keyword evidence="6" id="KW-0472">Membrane</keyword>
<feature type="transmembrane region" description="Helical" evidence="6">
    <location>
        <begin position="603"/>
        <end position="628"/>
    </location>
</feature>
<dbReference type="InterPro" id="IPR001128">
    <property type="entry name" value="Cyt_P450"/>
</dbReference>
<accession>A0AAD5XDE5</accession>
<evidence type="ECO:0000313" key="7">
    <source>
        <dbReference type="EMBL" id="KAJ3106716.1"/>
    </source>
</evidence>
<dbReference type="GO" id="GO:0004497">
    <property type="term" value="F:monooxygenase activity"/>
    <property type="evidence" value="ECO:0007669"/>
    <property type="project" value="InterPro"/>
</dbReference>
<proteinExistence type="inferred from homology"/>
<gene>
    <name evidence="7" type="ORF">HK100_003696</name>
</gene>
<feature type="binding site" description="axial binding residue" evidence="5">
    <location>
        <position position="413"/>
    </location>
    <ligand>
        <name>heme</name>
        <dbReference type="ChEBI" id="CHEBI:30413"/>
    </ligand>
    <ligandPart>
        <name>Fe</name>
        <dbReference type="ChEBI" id="CHEBI:18248"/>
    </ligandPart>
</feature>
<evidence type="ECO:0000256" key="4">
    <source>
        <dbReference type="ARBA" id="ARBA00023004"/>
    </source>
</evidence>
<keyword evidence="3 5" id="KW-0479">Metal-binding</keyword>
<dbReference type="PANTHER" id="PTHR46206:SF4">
    <property type="entry name" value="P450, PUTATIVE (EUROFUNG)-RELATED"/>
    <property type="match status" value="1"/>
</dbReference>
<dbReference type="EMBL" id="JADGJH010001940">
    <property type="protein sequence ID" value="KAJ3106716.1"/>
    <property type="molecule type" value="Genomic_DNA"/>
</dbReference>
<dbReference type="AlphaFoldDB" id="A0AAD5XDE5"/>
<keyword evidence="5" id="KW-0349">Heme</keyword>
<organism evidence="7 8">
    <name type="scientific">Physocladia obscura</name>
    <dbReference type="NCBI Taxonomy" id="109957"/>
    <lineage>
        <taxon>Eukaryota</taxon>
        <taxon>Fungi</taxon>
        <taxon>Fungi incertae sedis</taxon>
        <taxon>Chytridiomycota</taxon>
        <taxon>Chytridiomycota incertae sedis</taxon>
        <taxon>Chytridiomycetes</taxon>
        <taxon>Chytridiales</taxon>
        <taxon>Chytriomycetaceae</taxon>
        <taxon>Physocladia</taxon>
    </lineage>
</organism>
<evidence type="ECO:0008006" key="9">
    <source>
        <dbReference type="Google" id="ProtNLM"/>
    </source>
</evidence>
<keyword evidence="8" id="KW-1185">Reference proteome</keyword>
<name>A0AAD5XDE5_9FUNG</name>
<dbReference type="Gene3D" id="1.10.630.10">
    <property type="entry name" value="Cytochrome P450"/>
    <property type="match status" value="1"/>
</dbReference>
<protein>
    <recommendedName>
        <fullName evidence="9">Cytochrome P450</fullName>
    </recommendedName>
</protein>
<evidence type="ECO:0000313" key="8">
    <source>
        <dbReference type="Proteomes" id="UP001211907"/>
    </source>
</evidence>
<comment type="similarity">
    <text evidence="2">Belongs to the cytochrome P450 family.</text>
</comment>
<comment type="caution">
    <text evidence="7">The sequence shown here is derived from an EMBL/GenBank/DDBJ whole genome shotgun (WGS) entry which is preliminary data.</text>
</comment>
<dbReference type="GO" id="GO:0005506">
    <property type="term" value="F:iron ion binding"/>
    <property type="evidence" value="ECO:0007669"/>
    <property type="project" value="InterPro"/>
</dbReference>
<dbReference type="GO" id="GO:0016705">
    <property type="term" value="F:oxidoreductase activity, acting on paired donors, with incorporation or reduction of molecular oxygen"/>
    <property type="evidence" value="ECO:0007669"/>
    <property type="project" value="InterPro"/>
</dbReference>
<keyword evidence="6" id="KW-0812">Transmembrane</keyword>
<dbReference type="Proteomes" id="UP001211907">
    <property type="component" value="Unassembled WGS sequence"/>
</dbReference>
<dbReference type="InterPro" id="IPR002403">
    <property type="entry name" value="Cyt_P450_E_grp-IV"/>
</dbReference>
<comment type="cofactor">
    <cofactor evidence="1 5">
        <name>heme</name>
        <dbReference type="ChEBI" id="CHEBI:30413"/>
    </cofactor>
</comment>
<dbReference type="GO" id="GO:0020037">
    <property type="term" value="F:heme binding"/>
    <property type="evidence" value="ECO:0007669"/>
    <property type="project" value="InterPro"/>
</dbReference>
<reference evidence="7" key="1">
    <citation type="submission" date="2020-05" db="EMBL/GenBank/DDBJ databases">
        <title>Phylogenomic resolution of chytrid fungi.</title>
        <authorList>
            <person name="Stajich J.E."/>
            <person name="Amses K."/>
            <person name="Simmons R."/>
            <person name="Seto K."/>
            <person name="Myers J."/>
            <person name="Bonds A."/>
            <person name="Quandt C.A."/>
            <person name="Barry K."/>
            <person name="Liu P."/>
            <person name="Grigoriev I."/>
            <person name="Longcore J.E."/>
            <person name="James T.Y."/>
        </authorList>
    </citation>
    <scope>NUCLEOTIDE SEQUENCE</scope>
    <source>
        <strain evidence="7">JEL0513</strain>
    </source>
</reference>
<dbReference type="SUPFAM" id="SSF48264">
    <property type="entry name" value="Cytochrome P450"/>
    <property type="match status" value="1"/>
</dbReference>
<evidence type="ECO:0000256" key="3">
    <source>
        <dbReference type="ARBA" id="ARBA00022723"/>
    </source>
</evidence>
<keyword evidence="6" id="KW-1133">Transmembrane helix</keyword>
<evidence type="ECO:0000256" key="2">
    <source>
        <dbReference type="ARBA" id="ARBA00010617"/>
    </source>
</evidence>
<evidence type="ECO:0000256" key="1">
    <source>
        <dbReference type="ARBA" id="ARBA00001971"/>
    </source>
</evidence>
<dbReference type="PRINTS" id="PR00465">
    <property type="entry name" value="EP450IV"/>
</dbReference>
<evidence type="ECO:0000256" key="6">
    <source>
        <dbReference type="SAM" id="Phobius"/>
    </source>
</evidence>